<accession>A0A9D1QZG2</accession>
<evidence type="ECO:0000256" key="1">
    <source>
        <dbReference type="SAM" id="MobiDB-lite"/>
    </source>
</evidence>
<evidence type="ECO:0000313" key="3">
    <source>
        <dbReference type="Proteomes" id="UP000824264"/>
    </source>
</evidence>
<dbReference type="EMBL" id="DXGI01000110">
    <property type="protein sequence ID" value="HIW78115.1"/>
    <property type="molecule type" value="Genomic_DNA"/>
</dbReference>
<dbReference type="InterPro" id="IPR006448">
    <property type="entry name" value="Phage_term_ssu_P27"/>
</dbReference>
<protein>
    <submittedName>
        <fullName evidence="2">Phage terminase small subunit P27 family</fullName>
    </submittedName>
</protein>
<dbReference type="Proteomes" id="UP000824264">
    <property type="component" value="Unassembled WGS sequence"/>
</dbReference>
<evidence type="ECO:0000313" key="2">
    <source>
        <dbReference type="EMBL" id="HIW78115.1"/>
    </source>
</evidence>
<dbReference type="NCBIfam" id="TIGR01558">
    <property type="entry name" value="sm_term_P27"/>
    <property type="match status" value="1"/>
</dbReference>
<sequence length="153" mass="16734">MAGRKPLPTQVKLLRGTAQRCRMNPDEPAPDPSLPDAPTHLSPEAREEWDRVAGELYDLGVLSAVDRAALAAYCQAYGRWVAAERELRREDGSMNLISVTSNGNVIQNPLVGIANKSLELMHKYLTEFGMSPSSRTRVGAKKKTGEKKGFAAL</sequence>
<feature type="region of interest" description="Disordered" evidence="1">
    <location>
        <begin position="20"/>
        <end position="41"/>
    </location>
</feature>
<organism evidence="2 3">
    <name type="scientific">Candidatus Bilophila faecipullorum</name>
    <dbReference type="NCBI Taxonomy" id="2838482"/>
    <lineage>
        <taxon>Bacteria</taxon>
        <taxon>Pseudomonadati</taxon>
        <taxon>Thermodesulfobacteriota</taxon>
        <taxon>Desulfovibrionia</taxon>
        <taxon>Desulfovibrionales</taxon>
        <taxon>Desulfovibrionaceae</taxon>
        <taxon>Bilophila</taxon>
    </lineage>
</organism>
<name>A0A9D1QZG2_9BACT</name>
<comment type="caution">
    <text evidence="2">The sequence shown here is derived from an EMBL/GenBank/DDBJ whole genome shotgun (WGS) entry which is preliminary data.</text>
</comment>
<dbReference type="Pfam" id="PF05119">
    <property type="entry name" value="Terminase_4"/>
    <property type="match status" value="1"/>
</dbReference>
<reference evidence="2" key="2">
    <citation type="submission" date="2021-04" db="EMBL/GenBank/DDBJ databases">
        <authorList>
            <person name="Gilroy R."/>
        </authorList>
    </citation>
    <scope>NUCLEOTIDE SEQUENCE</scope>
    <source>
        <strain evidence="2">ChiSxjej5B17-1746</strain>
    </source>
</reference>
<gene>
    <name evidence="2" type="ORF">H9874_03090</name>
</gene>
<reference evidence="2" key="1">
    <citation type="journal article" date="2021" name="PeerJ">
        <title>Extensive microbial diversity within the chicken gut microbiome revealed by metagenomics and culture.</title>
        <authorList>
            <person name="Gilroy R."/>
            <person name="Ravi A."/>
            <person name="Getino M."/>
            <person name="Pursley I."/>
            <person name="Horton D.L."/>
            <person name="Alikhan N.F."/>
            <person name="Baker D."/>
            <person name="Gharbi K."/>
            <person name="Hall N."/>
            <person name="Watson M."/>
            <person name="Adriaenssens E.M."/>
            <person name="Foster-Nyarko E."/>
            <person name="Jarju S."/>
            <person name="Secka A."/>
            <person name="Antonio M."/>
            <person name="Oren A."/>
            <person name="Chaudhuri R.R."/>
            <person name="La Ragione R."/>
            <person name="Hildebrand F."/>
            <person name="Pallen M.J."/>
        </authorList>
    </citation>
    <scope>NUCLEOTIDE SEQUENCE</scope>
    <source>
        <strain evidence="2">ChiSxjej5B17-1746</strain>
    </source>
</reference>
<feature type="region of interest" description="Disordered" evidence="1">
    <location>
        <begin position="133"/>
        <end position="153"/>
    </location>
</feature>
<dbReference type="AlphaFoldDB" id="A0A9D1QZG2"/>
<proteinExistence type="predicted"/>